<feature type="transmembrane region" description="Helical" evidence="1">
    <location>
        <begin position="52"/>
        <end position="76"/>
    </location>
</feature>
<organism evidence="2 3">
    <name type="scientific">Zophobas morio</name>
    <dbReference type="NCBI Taxonomy" id="2755281"/>
    <lineage>
        <taxon>Eukaryota</taxon>
        <taxon>Metazoa</taxon>
        <taxon>Ecdysozoa</taxon>
        <taxon>Arthropoda</taxon>
        <taxon>Hexapoda</taxon>
        <taxon>Insecta</taxon>
        <taxon>Pterygota</taxon>
        <taxon>Neoptera</taxon>
        <taxon>Endopterygota</taxon>
        <taxon>Coleoptera</taxon>
        <taxon>Polyphaga</taxon>
        <taxon>Cucujiformia</taxon>
        <taxon>Tenebrionidae</taxon>
        <taxon>Zophobas</taxon>
    </lineage>
</organism>
<keyword evidence="1" id="KW-1133">Transmembrane helix</keyword>
<feature type="transmembrane region" description="Helical" evidence="1">
    <location>
        <begin position="118"/>
        <end position="140"/>
    </location>
</feature>
<gene>
    <name evidence="2" type="ORF">Zmor_009480</name>
</gene>
<comment type="caution">
    <text evidence="2">The sequence shown here is derived from an EMBL/GenBank/DDBJ whole genome shotgun (WGS) entry which is preliminary data.</text>
</comment>
<dbReference type="AlphaFoldDB" id="A0AA38IM06"/>
<feature type="transmembrane region" description="Helical" evidence="1">
    <location>
        <begin position="12"/>
        <end position="32"/>
    </location>
</feature>
<keyword evidence="1" id="KW-0472">Membrane</keyword>
<sequence length="164" mass="18241">MVPEDKMSRSSCCIQCSVGSMIFLQILVGFILLLTTFSRHSQTDSYHKNLRLMTYCLLVSGIILVVSSVLLLSGVIWRQPKCFLAHLATDVVIIILVIIFIGIATYNNGGDPEVVLSMGFALAIPVAVMCALDYGVYCFYKRVVADKRQQQQNMYELCSTDINS</sequence>
<keyword evidence="1" id="KW-0812">Transmembrane</keyword>
<keyword evidence="3" id="KW-1185">Reference proteome</keyword>
<feature type="transmembrane region" description="Helical" evidence="1">
    <location>
        <begin position="83"/>
        <end position="106"/>
    </location>
</feature>
<reference evidence="2" key="1">
    <citation type="journal article" date="2023" name="G3 (Bethesda)">
        <title>Whole genome assemblies of Zophobas morio and Tenebrio molitor.</title>
        <authorList>
            <person name="Kaur S."/>
            <person name="Stinson S.A."/>
            <person name="diCenzo G.C."/>
        </authorList>
    </citation>
    <scope>NUCLEOTIDE SEQUENCE</scope>
    <source>
        <strain evidence="2">QUZm001</strain>
    </source>
</reference>
<dbReference type="Proteomes" id="UP001168821">
    <property type="component" value="Unassembled WGS sequence"/>
</dbReference>
<accession>A0AA38IM06</accession>
<evidence type="ECO:0000313" key="3">
    <source>
        <dbReference type="Proteomes" id="UP001168821"/>
    </source>
</evidence>
<dbReference type="EMBL" id="JALNTZ010000003">
    <property type="protein sequence ID" value="KAJ3657693.1"/>
    <property type="molecule type" value="Genomic_DNA"/>
</dbReference>
<name>A0AA38IM06_9CUCU</name>
<protein>
    <submittedName>
        <fullName evidence="2">Uncharacterized protein</fullName>
    </submittedName>
</protein>
<proteinExistence type="predicted"/>
<evidence type="ECO:0000256" key="1">
    <source>
        <dbReference type="SAM" id="Phobius"/>
    </source>
</evidence>
<evidence type="ECO:0000313" key="2">
    <source>
        <dbReference type="EMBL" id="KAJ3657693.1"/>
    </source>
</evidence>